<dbReference type="GO" id="GO:0000118">
    <property type="term" value="C:histone deacetylase complex"/>
    <property type="evidence" value="ECO:0007669"/>
    <property type="project" value="TreeGrafter"/>
</dbReference>
<evidence type="ECO:0000259" key="5">
    <source>
        <dbReference type="PROSITE" id="PS51184"/>
    </source>
</evidence>
<feature type="region of interest" description="Disordered" evidence="4">
    <location>
        <begin position="120"/>
        <end position="201"/>
    </location>
</feature>
<dbReference type="RefSeq" id="XP_001839341.2">
    <property type="nucleotide sequence ID" value="XM_001839289.2"/>
</dbReference>
<dbReference type="GO" id="GO:0046872">
    <property type="term" value="F:metal ion binding"/>
    <property type="evidence" value="ECO:0007669"/>
    <property type="project" value="UniProtKB-KW"/>
</dbReference>
<dbReference type="AlphaFoldDB" id="A8P7E1"/>
<feature type="region of interest" description="Disordered" evidence="4">
    <location>
        <begin position="222"/>
        <end position="328"/>
    </location>
</feature>
<feature type="compositionally biased region" description="Polar residues" evidence="4">
    <location>
        <begin position="123"/>
        <end position="132"/>
    </location>
</feature>
<evidence type="ECO:0000256" key="3">
    <source>
        <dbReference type="ARBA" id="ARBA00023242"/>
    </source>
</evidence>
<evidence type="ECO:0000256" key="4">
    <source>
        <dbReference type="SAM" id="MobiDB-lite"/>
    </source>
</evidence>
<dbReference type="GO" id="GO:0006357">
    <property type="term" value="P:regulation of transcription by RNA polymerase II"/>
    <property type="evidence" value="ECO:0007669"/>
    <property type="project" value="TreeGrafter"/>
</dbReference>
<keyword evidence="3" id="KW-0539">Nucleus</keyword>
<accession>A8P7E1</accession>
<dbReference type="GO" id="GO:0000785">
    <property type="term" value="C:chromatin"/>
    <property type="evidence" value="ECO:0007669"/>
    <property type="project" value="TreeGrafter"/>
</dbReference>
<evidence type="ECO:0000256" key="2">
    <source>
        <dbReference type="ARBA" id="ARBA00022723"/>
    </source>
</evidence>
<dbReference type="Gene3D" id="2.60.120.650">
    <property type="entry name" value="Cupin"/>
    <property type="match status" value="1"/>
</dbReference>
<feature type="domain" description="JmjC" evidence="5">
    <location>
        <begin position="799"/>
        <end position="970"/>
    </location>
</feature>
<feature type="compositionally biased region" description="Low complexity" evidence="4">
    <location>
        <begin position="262"/>
        <end position="275"/>
    </location>
</feature>
<dbReference type="Pfam" id="PF02373">
    <property type="entry name" value="JmjC"/>
    <property type="match status" value="1"/>
</dbReference>
<comment type="subcellular location">
    <subcellularLocation>
        <location evidence="1">Nucleus</location>
    </subcellularLocation>
</comment>
<name>A8P7E1_COPC7</name>
<dbReference type="OrthoDB" id="1667110at2759"/>
<dbReference type="PANTHER" id="PTHR12549:SF38">
    <property type="entry name" value="JMJC DOMAIN-CONTAINING HISTONE DEMETHYLASE 2, ISOFORM A"/>
    <property type="match status" value="1"/>
</dbReference>
<organism evidence="6 7">
    <name type="scientific">Coprinopsis cinerea (strain Okayama-7 / 130 / ATCC MYA-4618 / FGSC 9003)</name>
    <name type="common">Inky cap fungus</name>
    <name type="synonym">Hormographiella aspergillata</name>
    <dbReference type="NCBI Taxonomy" id="240176"/>
    <lineage>
        <taxon>Eukaryota</taxon>
        <taxon>Fungi</taxon>
        <taxon>Dikarya</taxon>
        <taxon>Basidiomycota</taxon>
        <taxon>Agaricomycotina</taxon>
        <taxon>Agaricomycetes</taxon>
        <taxon>Agaricomycetidae</taxon>
        <taxon>Agaricales</taxon>
        <taxon>Agaricineae</taxon>
        <taxon>Psathyrellaceae</taxon>
        <taxon>Coprinopsis</taxon>
    </lineage>
</organism>
<dbReference type="InterPro" id="IPR045109">
    <property type="entry name" value="LSDs-like"/>
</dbReference>
<feature type="compositionally biased region" description="Low complexity" evidence="4">
    <location>
        <begin position="597"/>
        <end position="609"/>
    </location>
</feature>
<dbReference type="GO" id="GO:0003712">
    <property type="term" value="F:transcription coregulator activity"/>
    <property type="evidence" value="ECO:0007669"/>
    <property type="project" value="TreeGrafter"/>
</dbReference>
<dbReference type="Proteomes" id="UP000001861">
    <property type="component" value="Unassembled WGS sequence"/>
</dbReference>
<dbReference type="GeneID" id="6015953"/>
<feature type="region of interest" description="Disordered" evidence="4">
    <location>
        <begin position="597"/>
        <end position="622"/>
    </location>
</feature>
<keyword evidence="7" id="KW-1185">Reference proteome</keyword>
<dbReference type="PROSITE" id="PS51184">
    <property type="entry name" value="JMJC"/>
    <property type="match status" value="1"/>
</dbReference>
<feature type="compositionally biased region" description="Basic residues" evidence="4">
    <location>
        <begin position="293"/>
        <end position="302"/>
    </location>
</feature>
<dbReference type="HOGENOM" id="CLU_012595_0_0_1"/>
<evidence type="ECO:0000256" key="1">
    <source>
        <dbReference type="ARBA" id="ARBA00004123"/>
    </source>
</evidence>
<dbReference type="SUPFAM" id="SSF51197">
    <property type="entry name" value="Clavaminate synthase-like"/>
    <property type="match status" value="1"/>
</dbReference>
<dbReference type="EMBL" id="AACS02000005">
    <property type="protein sequence ID" value="EAU82457.2"/>
    <property type="molecule type" value="Genomic_DNA"/>
</dbReference>
<dbReference type="KEGG" id="cci:CC1G_08208"/>
<gene>
    <name evidence="6" type="ORF">CC1G_08208</name>
</gene>
<evidence type="ECO:0000313" key="7">
    <source>
        <dbReference type="Proteomes" id="UP000001861"/>
    </source>
</evidence>
<dbReference type="GO" id="GO:0032454">
    <property type="term" value="F:histone H3K9 demethylase activity"/>
    <property type="evidence" value="ECO:0007669"/>
    <property type="project" value="InterPro"/>
</dbReference>
<reference evidence="6 7" key="1">
    <citation type="journal article" date="2010" name="Proc. Natl. Acad. Sci. U.S.A.">
        <title>Insights into evolution of multicellular fungi from the assembled chromosomes of the mushroom Coprinopsis cinerea (Coprinus cinereus).</title>
        <authorList>
            <person name="Stajich J.E."/>
            <person name="Wilke S.K."/>
            <person name="Ahren D."/>
            <person name="Au C.H."/>
            <person name="Birren B.W."/>
            <person name="Borodovsky M."/>
            <person name="Burns C."/>
            <person name="Canback B."/>
            <person name="Casselton L.A."/>
            <person name="Cheng C.K."/>
            <person name="Deng J."/>
            <person name="Dietrich F.S."/>
            <person name="Fargo D.C."/>
            <person name="Farman M.L."/>
            <person name="Gathman A.C."/>
            <person name="Goldberg J."/>
            <person name="Guigo R."/>
            <person name="Hoegger P.J."/>
            <person name="Hooker J.B."/>
            <person name="Huggins A."/>
            <person name="James T.Y."/>
            <person name="Kamada T."/>
            <person name="Kilaru S."/>
            <person name="Kodira C."/>
            <person name="Kues U."/>
            <person name="Kupfer D."/>
            <person name="Kwan H.S."/>
            <person name="Lomsadze A."/>
            <person name="Li W."/>
            <person name="Lilly W.W."/>
            <person name="Ma L.J."/>
            <person name="Mackey A.J."/>
            <person name="Manning G."/>
            <person name="Martin F."/>
            <person name="Muraguchi H."/>
            <person name="Natvig D.O."/>
            <person name="Palmerini H."/>
            <person name="Ramesh M.A."/>
            <person name="Rehmeyer C.J."/>
            <person name="Roe B.A."/>
            <person name="Shenoy N."/>
            <person name="Stanke M."/>
            <person name="Ter-Hovhannisyan V."/>
            <person name="Tunlid A."/>
            <person name="Velagapudi R."/>
            <person name="Vision T.J."/>
            <person name="Zeng Q."/>
            <person name="Zolan M.E."/>
            <person name="Pukkila P.J."/>
        </authorList>
    </citation>
    <scope>NUCLEOTIDE SEQUENCE [LARGE SCALE GENOMIC DNA]</scope>
    <source>
        <strain evidence="7">Okayama-7 / 130 / ATCC MYA-4618 / FGSC 9003</strain>
    </source>
</reference>
<dbReference type="PANTHER" id="PTHR12549">
    <property type="entry name" value="JMJC DOMAIN-CONTAINING HISTONE DEMETHYLATION PROTEIN"/>
    <property type="match status" value="1"/>
</dbReference>
<dbReference type="SMART" id="SM00558">
    <property type="entry name" value="JmjC"/>
    <property type="match status" value="1"/>
</dbReference>
<proteinExistence type="predicted"/>
<feature type="compositionally biased region" description="Polar residues" evidence="4">
    <location>
        <begin position="161"/>
        <end position="170"/>
    </location>
</feature>
<keyword evidence="2" id="KW-0479">Metal-binding</keyword>
<dbReference type="OMA" id="EHQAKDF"/>
<feature type="region of interest" description="Disordered" evidence="4">
    <location>
        <begin position="1004"/>
        <end position="1029"/>
    </location>
</feature>
<dbReference type="GO" id="GO:0031490">
    <property type="term" value="F:chromatin DNA binding"/>
    <property type="evidence" value="ECO:0007669"/>
    <property type="project" value="TreeGrafter"/>
</dbReference>
<feature type="compositionally biased region" description="Low complexity" evidence="4">
    <location>
        <begin position="1006"/>
        <end position="1029"/>
    </location>
</feature>
<protein>
    <submittedName>
        <fullName evidence="6">Jmjd1a protein</fullName>
    </submittedName>
</protein>
<dbReference type="eggNOG" id="KOG1356">
    <property type="taxonomic scope" value="Eukaryota"/>
</dbReference>
<comment type="caution">
    <text evidence="6">The sequence shown here is derived from an EMBL/GenBank/DDBJ whole genome shotgun (WGS) entry which is preliminary data.</text>
</comment>
<dbReference type="InterPro" id="IPR003347">
    <property type="entry name" value="JmjC_dom"/>
</dbReference>
<dbReference type="VEuPathDB" id="FungiDB:CC1G_08208"/>
<feature type="region of interest" description="Disordered" evidence="4">
    <location>
        <begin position="71"/>
        <end position="108"/>
    </location>
</feature>
<sequence length="1029" mass="115219">MNSLQHDKKTSINSLLNPEASIYPPAHYPTVSTNSVPPHGHQVLNYTGAQYTNTPSTYGLRAANWGLEEASRRKEAEQVQAGHHRRSSHSSDIVPPGHMGTNSHDSRMVRPQIDRAPARLETVPQQSQQWQGSPEPMGGISYDAPHTGRAYPENRGALQDGFQTQSQSDVAPSADARLTKSNTNSNQKRKDMSSYKPTDYSVSAWQTSERVSVRLAARELMPAPQPTGGHSQPLHQSHHASHPPYPPTGGYISHSSSHHISHPQPSSQAQSQQEKPSSKRQLPENEADAAAPKAKRPAKSKPKSGSDGVPVPSKRGFNSKKRSEAAQIASQDVSAHALALPTFALERGQQRTADTRFYLTPAVKLFPELQFARCMSNRYKNQDFPRCVSCTRRWAGDTCRFQGIRYLLKDESKNVVACSFGDQAEAPALHFPEQWNVPIRKDHISRCKRVIANALLPTLKQEREHINATDLIRRTRESEVRVTCDTCMTSIFSSSWMCRLCGREACSDCFALVRELTEDRPGADPAEIAEMRRRREKYAHSNPFFLCCTRRNEHDAQHFSPMSRFWLQELQEAINEMEQLLLRENAPIPISSISSGLAPAGPAPTAASLKVDSDPTSGAPTAALVTEPVNEDRPWTEVYLANQKKASFLSAQLAPTGAAGPQYIPPNLTQATAMVPTLEPYRFTDQEVTGVDSASKFAKIWEHGEPLVVSNILNKFKLEWTPEYFIREFGDRECLITECEQDVNKRTTIKEFFSSFGNYASRTEVWKLKDWPPSADFKTAFPKLYEDFANAVPVPDYVRRDGVYNIGSHFPANVIAPDLGPKMYNAYAANQRPGGKGSTRLHMDMADAMNVMLFASNCPDGTPGCAVWDIYRACDSDKIRTFLRTTHTLPPNYDPIHGQQYYLDDDLRLRLFKEYGVKSYRIYQRPGEAIFIPAGCAHQVSNLADSIKIAIDYVSPENIDRCAQLTREFREQNKSKVWKEDVLQLKSMMWFAWQSCRRREMKLNGSRATPSSSSTSSNTLSDVTSQHSI</sequence>
<dbReference type="STRING" id="240176.A8P7E1"/>
<evidence type="ECO:0000313" key="6">
    <source>
        <dbReference type="EMBL" id="EAU82457.2"/>
    </source>
</evidence>
<dbReference type="InParanoid" id="A8P7E1"/>